<feature type="chain" id="PRO_5032307800" description="FAS1 domain-containing protein" evidence="1">
    <location>
        <begin position="21"/>
        <end position="398"/>
    </location>
</feature>
<gene>
    <name evidence="3" type="ORF">HGH91_22490</name>
</gene>
<dbReference type="InterPro" id="IPR050904">
    <property type="entry name" value="Adhesion/Biosynth-related"/>
</dbReference>
<dbReference type="SUPFAM" id="SSF82153">
    <property type="entry name" value="FAS1 domain"/>
    <property type="match status" value="2"/>
</dbReference>
<dbReference type="InterPro" id="IPR036378">
    <property type="entry name" value="FAS1_dom_sf"/>
</dbReference>
<dbReference type="Pfam" id="PF02469">
    <property type="entry name" value="Fasciclin"/>
    <property type="match status" value="1"/>
</dbReference>
<dbReference type="PANTHER" id="PTHR10900">
    <property type="entry name" value="PERIOSTIN-RELATED"/>
    <property type="match status" value="1"/>
</dbReference>
<name>A0A847SWG6_9BACT</name>
<evidence type="ECO:0000256" key="1">
    <source>
        <dbReference type="SAM" id="SignalP"/>
    </source>
</evidence>
<keyword evidence="4" id="KW-1185">Reference proteome</keyword>
<dbReference type="PANTHER" id="PTHR10900:SF77">
    <property type="entry name" value="FI19380P1"/>
    <property type="match status" value="1"/>
</dbReference>
<accession>A0A847SWG6</accession>
<dbReference type="PROSITE" id="PS51257">
    <property type="entry name" value="PROKAR_LIPOPROTEIN"/>
    <property type="match status" value="1"/>
</dbReference>
<dbReference type="AlphaFoldDB" id="A0A847SWG6"/>
<reference evidence="3 4" key="1">
    <citation type="submission" date="2020-04" db="EMBL/GenBank/DDBJ databases">
        <authorList>
            <person name="Yin C."/>
        </authorList>
    </citation>
    <scope>NUCLEOTIDE SEQUENCE [LARGE SCALE GENOMIC DNA]</scope>
    <source>
        <strain evidence="3 4">Ak56</strain>
    </source>
</reference>
<feature type="domain" description="FAS1" evidence="2">
    <location>
        <begin position="38"/>
        <end position="188"/>
    </location>
</feature>
<dbReference type="Proteomes" id="UP000552864">
    <property type="component" value="Unassembled WGS sequence"/>
</dbReference>
<keyword evidence="1" id="KW-0732">Signal</keyword>
<dbReference type="InterPro" id="IPR000782">
    <property type="entry name" value="FAS1_domain"/>
</dbReference>
<evidence type="ECO:0000259" key="2">
    <source>
        <dbReference type="PROSITE" id="PS50213"/>
    </source>
</evidence>
<dbReference type="SMART" id="SM00554">
    <property type="entry name" value="FAS1"/>
    <property type="match status" value="1"/>
</dbReference>
<dbReference type="PROSITE" id="PS50213">
    <property type="entry name" value="FAS1"/>
    <property type="match status" value="1"/>
</dbReference>
<sequence length="398" mass="43865">MKLPIYLLLLLLLGVSACRKQDLEPEPIGEPVAPPPGPDKTWQQLLETSPYSYFREAWKHSGMDAMLKQNGSAYFTLLVPEDKAFETAGWTLDKIKHADAATLNDLLSLYVLPTHLSPADLSAATVSTAAPTLSSRPLDIPEWYANYLDFQFLAKHGDSLMVNGIGQSKLTQALAGTNGVIYPMAHCISKPQQTMWDYLRQEPRFSLYVAALRISDSLYQSAGIYISPMPLLKSSSSYIQFTLYAPSNDAFIKNGFSNEDDILNYCLRSWPLPDPQYDENMFYQQPVTAMDTILNAHGGGLANAGQLANTPGGYGPRVGPVFFANDLTDYAAQLSGLKVQEGQMYQGPPVIINLSFINNNGQPGIRRLGTNHPYTAIKQANIRVINGVIHEVSDLFIP</sequence>
<organism evidence="3 4">
    <name type="scientific">Chitinophaga eiseniae</name>
    <dbReference type="NCBI Taxonomy" id="634771"/>
    <lineage>
        <taxon>Bacteria</taxon>
        <taxon>Pseudomonadati</taxon>
        <taxon>Bacteroidota</taxon>
        <taxon>Chitinophagia</taxon>
        <taxon>Chitinophagales</taxon>
        <taxon>Chitinophagaceae</taxon>
        <taxon>Chitinophaga</taxon>
    </lineage>
</organism>
<dbReference type="RefSeq" id="WP_168741052.1">
    <property type="nucleotide sequence ID" value="NZ_JABAHZ010000006.1"/>
</dbReference>
<dbReference type="EMBL" id="JABAHZ010000006">
    <property type="protein sequence ID" value="NLR81412.1"/>
    <property type="molecule type" value="Genomic_DNA"/>
</dbReference>
<proteinExistence type="predicted"/>
<protein>
    <recommendedName>
        <fullName evidence="2">FAS1 domain-containing protein</fullName>
    </recommendedName>
</protein>
<evidence type="ECO:0000313" key="3">
    <source>
        <dbReference type="EMBL" id="NLR81412.1"/>
    </source>
</evidence>
<feature type="signal peptide" evidence="1">
    <location>
        <begin position="1"/>
        <end position="20"/>
    </location>
</feature>
<evidence type="ECO:0000313" key="4">
    <source>
        <dbReference type="Proteomes" id="UP000552864"/>
    </source>
</evidence>
<comment type="caution">
    <text evidence="3">The sequence shown here is derived from an EMBL/GenBank/DDBJ whole genome shotgun (WGS) entry which is preliminary data.</text>
</comment>
<dbReference type="Gene3D" id="2.30.180.10">
    <property type="entry name" value="FAS1 domain"/>
    <property type="match status" value="2"/>
</dbReference>